<protein>
    <submittedName>
        <fullName evidence="2">Uncharacterized protein</fullName>
    </submittedName>
</protein>
<gene>
    <name evidence="2" type="ORF">BU26DRAFT_517222</name>
</gene>
<reference evidence="2" key="1">
    <citation type="journal article" date="2020" name="Stud. Mycol.">
        <title>101 Dothideomycetes genomes: a test case for predicting lifestyles and emergence of pathogens.</title>
        <authorList>
            <person name="Haridas S."/>
            <person name="Albert R."/>
            <person name="Binder M."/>
            <person name="Bloem J."/>
            <person name="Labutti K."/>
            <person name="Salamov A."/>
            <person name="Andreopoulos B."/>
            <person name="Baker S."/>
            <person name="Barry K."/>
            <person name="Bills G."/>
            <person name="Bluhm B."/>
            <person name="Cannon C."/>
            <person name="Castanera R."/>
            <person name="Culley D."/>
            <person name="Daum C."/>
            <person name="Ezra D."/>
            <person name="Gonzalez J."/>
            <person name="Henrissat B."/>
            <person name="Kuo A."/>
            <person name="Liang C."/>
            <person name="Lipzen A."/>
            <person name="Lutzoni F."/>
            <person name="Magnuson J."/>
            <person name="Mondo S."/>
            <person name="Nolan M."/>
            <person name="Ohm R."/>
            <person name="Pangilinan J."/>
            <person name="Park H.-J."/>
            <person name="Ramirez L."/>
            <person name="Alfaro M."/>
            <person name="Sun H."/>
            <person name="Tritt A."/>
            <person name="Yoshinaga Y."/>
            <person name="Zwiers L.-H."/>
            <person name="Turgeon B."/>
            <person name="Goodwin S."/>
            <person name="Spatafora J."/>
            <person name="Crous P."/>
            <person name="Grigoriev I."/>
        </authorList>
    </citation>
    <scope>NUCLEOTIDE SEQUENCE</scope>
    <source>
        <strain evidence="2">CBS 122368</strain>
    </source>
</reference>
<accession>A0A6A6IQ86</accession>
<evidence type="ECO:0000313" key="3">
    <source>
        <dbReference type="Proteomes" id="UP000800094"/>
    </source>
</evidence>
<feature type="transmembrane region" description="Helical" evidence="1">
    <location>
        <begin position="12"/>
        <end position="33"/>
    </location>
</feature>
<dbReference type="GeneID" id="54581850"/>
<keyword evidence="1" id="KW-0472">Membrane</keyword>
<dbReference type="AlphaFoldDB" id="A0A6A6IQ86"/>
<dbReference type="Proteomes" id="UP000800094">
    <property type="component" value="Unassembled WGS sequence"/>
</dbReference>
<feature type="transmembrane region" description="Helical" evidence="1">
    <location>
        <begin position="105"/>
        <end position="123"/>
    </location>
</feature>
<dbReference type="EMBL" id="ML987192">
    <property type="protein sequence ID" value="KAF2252631.1"/>
    <property type="molecule type" value="Genomic_DNA"/>
</dbReference>
<feature type="transmembrane region" description="Helical" evidence="1">
    <location>
        <begin position="73"/>
        <end position="93"/>
    </location>
</feature>
<keyword evidence="1" id="KW-0812">Transmembrane</keyword>
<keyword evidence="1" id="KW-1133">Transmembrane helix</keyword>
<organism evidence="2 3">
    <name type="scientific">Trematosphaeria pertusa</name>
    <dbReference type="NCBI Taxonomy" id="390896"/>
    <lineage>
        <taxon>Eukaryota</taxon>
        <taxon>Fungi</taxon>
        <taxon>Dikarya</taxon>
        <taxon>Ascomycota</taxon>
        <taxon>Pezizomycotina</taxon>
        <taxon>Dothideomycetes</taxon>
        <taxon>Pleosporomycetidae</taxon>
        <taxon>Pleosporales</taxon>
        <taxon>Massarineae</taxon>
        <taxon>Trematosphaeriaceae</taxon>
        <taxon>Trematosphaeria</taxon>
    </lineage>
</organism>
<evidence type="ECO:0000313" key="2">
    <source>
        <dbReference type="EMBL" id="KAF2252631.1"/>
    </source>
</evidence>
<evidence type="ECO:0000256" key="1">
    <source>
        <dbReference type="SAM" id="Phobius"/>
    </source>
</evidence>
<dbReference type="RefSeq" id="XP_033687635.1">
    <property type="nucleotide sequence ID" value="XM_033828520.1"/>
</dbReference>
<proteinExistence type="predicted"/>
<name>A0A6A6IQ86_9PLEO</name>
<dbReference type="OrthoDB" id="3945378at2759"/>
<keyword evidence="3" id="KW-1185">Reference proteome</keyword>
<sequence>MAPGNDTTAEQLYGNGVRIGTYLQAATLLLYNFRTAPHDVSRKASGLKLACAASMLAILTSWTLLALRHDFCLVEAFIIIALVTMLYLPALGAISTIHAILYEPAAVLSLFLAAFWNIGAFIWF</sequence>
<feature type="transmembrane region" description="Helical" evidence="1">
    <location>
        <begin position="45"/>
        <end position="67"/>
    </location>
</feature>